<comment type="caution">
    <text evidence="2">The sequence shown here is derived from an EMBL/GenBank/DDBJ whole genome shotgun (WGS) entry which is preliminary data.</text>
</comment>
<keyword evidence="3" id="KW-1185">Reference proteome</keyword>
<dbReference type="Proteomes" id="UP001201980">
    <property type="component" value="Unassembled WGS sequence"/>
</dbReference>
<evidence type="ECO:0000313" key="3">
    <source>
        <dbReference type="Proteomes" id="UP001201980"/>
    </source>
</evidence>
<reference evidence="2" key="1">
    <citation type="submission" date="2022-07" db="EMBL/GenBank/DDBJ databases">
        <title>Draft genome sequence of Zalerion maritima ATCC 34329, a (micro)plastics degrading marine fungus.</title>
        <authorList>
            <person name="Paco A."/>
            <person name="Goncalves M.F.M."/>
            <person name="Rocha-Santos T.A.P."/>
            <person name="Alves A."/>
        </authorList>
    </citation>
    <scope>NUCLEOTIDE SEQUENCE</scope>
    <source>
        <strain evidence="2">ATCC 34329</strain>
    </source>
</reference>
<feature type="region of interest" description="Disordered" evidence="1">
    <location>
        <begin position="1"/>
        <end position="81"/>
    </location>
</feature>
<gene>
    <name evidence="2" type="ORF">MKZ38_005732</name>
</gene>
<protein>
    <submittedName>
        <fullName evidence="2">Uncharacterized protein</fullName>
    </submittedName>
</protein>
<feature type="compositionally biased region" description="Polar residues" evidence="1">
    <location>
        <begin position="221"/>
        <end position="230"/>
    </location>
</feature>
<organism evidence="2 3">
    <name type="scientific">Zalerion maritima</name>
    <dbReference type="NCBI Taxonomy" id="339359"/>
    <lineage>
        <taxon>Eukaryota</taxon>
        <taxon>Fungi</taxon>
        <taxon>Dikarya</taxon>
        <taxon>Ascomycota</taxon>
        <taxon>Pezizomycotina</taxon>
        <taxon>Sordariomycetes</taxon>
        <taxon>Lulworthiomycetidae</taxon>
        <taxon>Lulworthiales</taxon>
        <taxon>Lulworthiaceae</taxon>
        <taxon>Zalerion</taxon>
    </lineage>
</organism>
<dbReference type="EMBL" id="JAKWBI020000344">
    <property type="protein sequence ID" value="KAJ2896238.1"/>
    <property type="molecule type" value="Genomic_DNA"/>
</dbReference>
<proteinExistence type="predicted"/>
<name>A0AAD5WQ36_9PEZI</name>
<dbReference type="AlphaFoldDB" id="A0AAD5WQ36"/>
<accession>A0AAD5WQ36</accession>
<feature type="region of interest" description="Disordered" evidence="1">
    <location>
        <begin position="199"/>
        <end position="234"/>
    </location>
</feature>
<sequence length="323" mass="35642">MSPVHDDLNNRKRGRDDDCEDVVFGNGPLSFQEHRNKQKRVQHMPLPLRSSPPRPAPQLQSHFSPWTSSPMPSPHTHTMPEQPVPQEELEVSAHQVAIEALSDMDMDMAMDTHLSPGPMQPDSGSMTAASPINNHHANALANRMPTPIQPSFAAQVHPRVQDRSIGGQAVGAASMGAFDSSAVPRTMEAAEWAQTRRLPSPISEGGDADFPASPGMVLDSNYGSQQGSPRSNHHLAHMHHEHPHIHEMEQRVHEPDEDVGMEVDGLLSDTPSPPRKGHTRSRHTLSSWTLKPGMKKSFSIGYRSDCEKCRQKVPGHFNHIIIS</sequence>
<evidence type="ECO:0000313" key="2">
    <source>
        <dbReference type="EMBL" id="KAJ2896238.1"/>
    </source>
</evidence>
<feature type="compositionally biased region" description="Basic and acidic residues" evidence="1">
    <location>
        <begin position="1"/>
        <end position="16"/>
    </location>
</feature>
<evidence type="ECO:0000256" key="1">
    <source>
        <dbReference type="SAM" id="MobiDB-lite"/>
    </source>
</evidence>